<evidence type="ECO:0000313" key="3">
    <source>
        <dbReference type="Proteomes" id="UP000242447"/>
    </source>
</evidence>
<protein>
    <submittedName>
        <fullName evidence="2">Uncharacterized protein</fullName>
    </submittedName>
</protein>
<gene>
    <name evidence="2" type="ORF">BVG79_00802</name>
</gene>
<evidence type="ECO:0000313" key="2">
    <source>
        <dbReference type="EMBL" id="ARO14154.1"/>
    </source>
</evidence>
<dbReference type="EMBL" id="CP019937">
    <property type="protein sequence ID" value="ARO14154.1"/>
    <property type="molecule type" value="Genomic_DNA"/>
</dbReference>
<reference evidence="2 3" key="1">
    <citation type="submission" date="2017-02" db="EMBL/GenBank/DDBJ databases">
        <title>Ketogulonicigenium robustum SPU B003 Genome sequencing and assembly.</title>
        <authorList>
            <person name="Li Y."/>
            <person name="Liu L."/>
            <person name="Wang C."/>
            <person name="Zhang M."/>
            <person name="Zhang T."/>
            <person name="Zhang Y."/>
        </authorList>
    </citation>
    <scope>NUCLEOTIDE SEQUENCE [LARGE SCALE GENOMIC DNA]</scope>
    <source>
        <strain evidence="2 3">SPU_B003</strain>
    </source>
</reference>
<proteinExistence type="predicted"/>
<organism evidence="2 3">
    <name type="scientific">Ketogulonicigenium robustum</name>
    <dbReference type="NCBI Taxonomy" id="92947"/>
    <lineage>
        <taxon>Bacteria</taxon>
        <taxon>Pseudomonadati</taxon>
        <taxon>Pseudomonadota</taxon>
        <taxon>Alphaproteobacteria</taxon>
        <taxon>Rhodobacterales</taxon>
        <taxon>Roseobacteraceae</taxon>
        <taxon>Ketogulonicigenium</taxon>
    </lineage>
</organism>
<evidence type="ECO:0000256" key="1">
    <source>
        <dbReference type="SAM" id="MobiDB-lite"/>
    </source>
</evidence>
<name>A0A1W6NY57_9RHOB</name>
<feature type="region of interest" description="Disordered" evidence="1">
    <location>
        <begin position="23"/>
        <end position="51"/>
    </location>
</feature>
<dbReference type="AlphaFoldDB" id="A0A1W6NY57"/>
<sequence length="51" mass="5811">MPCHASVQPINLPIDYPLPHQRARGQRNRLASWGLHPSVRPNRDERCKGAL</sequence>
<accession>A0A1W6NY57</accession>
<dbReference type="KEGG" id="kro:BVG79_00802"/>
<dbReference type="Proteomes" id="UP000242447">
    <property type="component" value="Chromosome"/>
</dbReference>
<keyword evidence="3" id="KW-1185">Reference proteome</keyword>
<feature type="compositionally biased region" description="Basic and acidic residues" evidence="1">
    <location>
        <begin position="41"/>
        <end position="51"/>
    </location>
</feature>